<dbReference type="EMBL" id="SSHJ02000001">
    <property type="protein sequence ID" value="MFN0253978.1"/>
    <property type="molecule type" value="Genomic_DNA"/>
</dbReference>
<dbReference type="Proteomes" id="UP001517247">
    <property type="component" value="Unassembled WGS sequence"/>
</dbReference>
<feature type="signal peptide" evidence="1">
    <location>
        <begin position="1"/>
        <end position="19"/>
    </location>
</feature>
<proteinExistence type="predicted"/>
<comment type="caution">
    <text evidence="2">The sequence shown here is derived from an EMBL/GenBank/DDBJ whole genome shotgun (WGS) entry which is preliminary data.</text>
</comment>
<evidence type="ECO:0000313" key="3">
    <source>
        <dbReference type="Proteomes" id="UP001517247"/>
    </source>
</evidence>
<name>A0ABW9J0C9_9SPHI</name>
<reference evidence="2 3" key="1">
    <citation type="submission" date="2024-12" db="EMBL/GenBank/DDBJ databases">
        <authorList>
            <person name="Hu S."/>
        </authorList>
    </citation>
    <scope>NUCLEOTIDE SEQUENCE [LARGE SCALE GENOMIC DNA]</scope>
    <source>
        <strain evidence="2 3">THG-T11</strain>
    </source>
</reference>
<gene>
    <name evidence="2" type="ORF">E6A44_000230</name>
</gene>
<keyword evidence="3" id="KW-1185">Reference proteome</keyword>
<dbReference type="InterPro" id="IPR011486">
    <property type="entry name" value="BBP2"/>
</dbReference>
<evidence type="ECO:0000313" key="2">
    <source>
        <dbReference type="EMBL" id="MFN0253978.1"/>
    </source>
</evidence>
<dbReference type="Pfam" id="PF07642">
    <property type="entry name" value="BBP2"/>
    <property type="match status" value="1"/>
</dbReference>
<organism evidence="2 3">
    <name type="scientific">Pedobacter ureilyticus</name>
    <dbReference type="NCBI Taxonomy" id="1393051"/>
    <lineage>
        <taxon>Bacteria</taxon>
        <taxon>Pseudomonadati</taxon>
        <taxon>Bacteroidota</taxon>
        <taxon>Sphingobacteriia</taxon>
        <taxon>Sphingobacteriales</taxon>
        <taxon>Sphingobacteriaceae</taxon>
        <taxon>Pedobacter</taxon>
    </lineage>
</organism>
<dbReference type="SUPFAM" id="SSF56935">
    <property type="entry name" value="Porins"/>
    <property type="match status" value="1"/>
</dbReference>
<keyword evidence="1" id="KW-0732">Signal</keyword>
<protein>
    <submittedName>
        <fullName evidence="2">Porin</fullName>
    </submittedName>
</protein>
<sequence>MKKYILAAICLLLIQTTFAQDTTALKISGYLETYYSYDFNKPVNHTRPGFIYSHNRNNEVNINLAFIKANYQAERVRGNLAFALGTYMSANYAAEPDVMKNAFEANAGVKLSKNANLWLDAGIFSSHIGFESAISKDCWVLTRNISSENTPYYESGAKLTYSTDNQKLTATLLYLNGWQRIKRLDGNTKPAGGLQLTYKPSDKFTINYSNYSGYEGENTVRTRRFYHNFYGILQLSGSFGLSAGFDYGTQQIAKGGNETKQVLAPVLIARYAFANNWALAGRYEFYKDRQNMIVASENPNGFKVNGYSLNIDYSPFKQALLRLEGKVYQGDDQFTRRGSIVDYNSSITTSLAISF</sequence>
<evidence type="ECO:0000256" key="1">
    <source>
        <dbReference type="SAM" id="SignalP"/>
    </source>
</evidence>
<dbReference type="RefSeq" id="WP_138721168.1">
    <property type="nucleotide sequence ID" value="NZ_SSHJ02000001.1"/>
</dbReference>
<feature type="chain" id="PRO_5046284437" evidence="1">
    <location>
        <begin position="20"/>
        <end position="355"/>
    </location>
</feature>
<accession>A0ABW9J0C9</accession>